<evidence type="ECO:0000313" key="1">
    <source>
        <dbReference type="EMBL" id="KAG9322147.1"/>
    </source>
</evidence>
<organism evidence="1 2">
    <name type="scientific">Mortierella alpina</name>
    <name type="common">Oleaginous fungus</name>
    <name type="synonym">Mortierella renispora</name>
    <dbReference type="NCBI Taxonomy" id="64518"/>
    <lineage>
        <taxon>Eukaryota</taxon>
        <taxon>Fungi</taxon>
        <taxon>Fungi incertae sedis</taxon>
        <taxon>Mucoromycota</taxon>
        <taxon>Mortierellomycotina</taxon>
        <taxon>Mortierellomycetes</taxon>
        <taxon>Mortierellales</taxon>
        <taxon>Mortierellaceae</taxon>
        <taxon>Mortierella</taxon>
    </lineage>
</organism>
<comment type="caution">
    <text evidence="1">The sequence shown here is derived from an EMBL/GenBank/DDBJ whole genome shotgun (WGS) entry which is preliminary data.</text>
</comment>
<dbReference type="EMBL" id="JAIFTL010000163">
    <property type="protein sequence ID" value="KAG9322147.1"/>
    <property type="molecule type" value="Genomic_DNA"/>
</dbReference>
<dbReference type="AlphaFoldDB" id="A0A9P8CWG8"/>
<dbReference type="Proteomes" id="UP000717515">
    <property type="component" value="Unassembled WGS sequence"/>
</dbReference>
<dbReference type="GO" id="GO:0005829">
    <property type="term" value="C:cytosol"/>
    <property type="evidence" value="ECO:0007669"/>
    <property type="project" value="TreeGrafter"/>
</dbReference>
<dbReference type="Pfam" id="PF00982">
    <property type="entry name" value="Glyco_transf_20"/>
    <property type="match status" value="1"/>
</dbReference>
<sequence length="204" mass="23303">MSLVGSQSQQPESGSSTNDDLRLLVVSNRLPVTITKDAEGAYQYKMSSGGLVSALSGLKRMMKFTWIGWPGINIPEEDRALVQKELLEKHSCLPVFIDDEIADMHYNGFSNSILWPLFHYHPGEISFNEEDWGAYQQANTLFAKAITEIVREGDLVWVQDYHLMLLPRLLREEVNNQRESDQPVKNIKIGFFLHTPFPSSEVYR</sequence>
<dbReference type="PANTHER" id="PTHR10788">
    <property type="entry name" value="TREHALOSE-6-PHOSPHATE SYNTHASE"/>
    <property type="match status" value="1"/>
</dbReference>
<dbReference type="InterPro" id="IPR001830">
    <property type="entry name" value="Glyco_trans_20"/>
</dbReference>
<dbReference type="GO" id="GO:0004805">
    <property type="term" value="F:trehalose-phosphatase activity"/>
    <property type="evidence" value="ECO:0007669"/>
    <property type="project" value="TreeGrafter"/>
</dbReference>
<name>A0A9P8CWG8_MORAP</name>
<accession>A0A9P8CWG8</accession>
<evidence type="ECO:0008006" key="3">
    <source>
        <dbReference type="Google" id="ProtNLM"/>
    </source>
</evidence>
<dbReference type="Gene3D" id="3.40.50.2000">
    <property type="entry name" value="Glycogen Phosphorylase B"/>
    <property type="match status" value="1"/>
</dbReference>
<dbReference type="SUPFAM" id="SSF53756">
    <property type="entry name" value="UDP-Glycosyltransferase/glycogen phosphorylase"/>
    <property type="match status" value="1"/>
</dbReference>
<dbReference type="GO" id="GO:0005992">
    <property type="term" value="P:trehalose biosynthetic process"/>
    <property type="evidence" value="ECO:0007669"/>
    <property type="project" value="InterPro"/>
</dbReference>
<reference evidence="1" key="1">
    <citation type="submission" date="2021-07" db="EMBL/GenBank/DDBJ databases">
        <title>Draft genome of Mortierella alpina, strain LL118, isolated from an aspen leaf litter sample.</title>
        <authorList>
            <person name="Yang S."/>
            <person name="Vinatzer B.A."/>
        </authorList>
    </citation>
    <scope>NUCLEOTIDE SEQUENCE</scope>
    <source>
        <strain evidence="1">LL118</strain>
    </source>
</reference>
<protein>
    <recommendedName>
        <fullName evidence="3">Trehalose-6-phosphate synthase</fullName>
    </recommendedName>
</protein>
<proteinExistence type="predicted"/>
<dbReference type="GO" id="GO:0003825">
    <property type="term" value="F:alpha,alpha-trehalose-phosphate synthase (UDP-forming) activity"/>
    <property type="evidence" value="ECO:0007669"/>
    <property type="project" value="TreeGrafter"/>
</dbReference>
<gene>
    <name evidence="1" type="ORF">KVV02_004267</name>
</gene>
<dbReference type="PANTHER" id="PTHR10788:SF106">
    <property type="entry name" value="BCDNA.GH08860"/>
    <property type="match status" value="1"/>
</dbReference>
<evidence type="ECO:0000313" key="2">
    <source>
        <dbReference type="Proteomes" id="UP000717515"/>
    </source>
</evidence>
<dbReference type="GO" id="GO:0005946">
    <property type="term" value="C:alpha,alpha-trehalose-phosphate synthase complex (UDP-forming)"/>
    <property type="evidence" value="ECO:0007669"/>
    <property type="project" value="TreeGrafter"/>
</dbReference>